<reference evidence="3" key="1">
    <citation type="journal article" date="2019" name="Int. J. Syst. Evol. Microbiol.">
        <title>The Global Catalogue of Microorganisms (GCM) 10K type strain sequencing project: providing services to taxonomists for standard genome sequencing and annotation.</title>
        <authorList>
            <consortium name="The Broad Institute Genomics Platform"/>
            <consortium name="The Broad Institute Genome Sequencing Center for Infectious Disease"/>
            <person name="Wu L."/>
            <person name="Ma J."/>
        </authorList>
    </citation>
    <scope>NUCLEOTIDE SEQUENCE [LARGE SCALE GENOMIC DNA]</scope>
    <source>
        <strain evidence="3">CCUG 50353</strain>
    </source>
</reference>
<keyword evidence="1" id="KW-0472">Membrane</keyword>
<evidence type="ECO:0008006" key="4">
    <source>
        <dbReference type="Google" id="ProtNLM"/>
    </source>
</evidence>
<protein>
    <recommendedName>
        <fullName evidence="4">Lipoprotein</fullName>
    </recommendedName>
</protein>
<comment type="caution">
    <text evidence="2">The sequence shown here is derived from an EMBL/GenBank/DDBJ whole genome shotgun (WGS) entry which is preliminary data.</text>
</comment>
<dbReference type="PROSITE" id="PS51257">
    <property type="entry name" value="PROKAR_LIPOPROTEIN"/>
    <property type="match status" value="1"/>
</dbReference>
<proteinExistence type="predicted"/>
<organism evidence="2 3">
    <name type="scientific">Chryseomicrobium palamuruense</name>
    <dbReference type="NCBI Taxonomy" id="682973"/>
    <lineage>
        <taxon>Bacteria</taxon>
        <taxon>Bacillati</taxon>
        <taxon>Bacillota</taxon>
        <taxon>Bacilli</taxon>
        <taxon>Bacillales</taxon>
        <taxon>Caryophanaceae</taxon>
        <taxon>Chryseomicrobium</taxon>
    </lineage>
</organism>
<evidence type="ECO:0000256" key="1">
    <source>
        <dbReference type="SAM" id="Phobius"/>
    </source>
</evidence>
<feature type="transmembrane region" description="Helical" evidence="1">
    <location>
        <begin position="7"/>
        <end position="27"/>
    </location>
</feature>
<dbReference type="Proteomes" id="UP001595733">
    <property type="component" value="Unassembled WGS sequence"/>
</dbReference>
<dbReference type="RefSeq" id="WP_378142878.1">
    <property type="nucleotide sequence ID" value="NZ_JBHSEF010000029.1"/>
</dbReference>
<name>A0ABV8UYA0_9BACL</name>
<keyword evidence="1" id="KW-1133">Transmembrane helix</keyword>
<feature type="transmembrane region" description="Helical" evidence="1">
    <location>
        <begin position="33"/>
        <end position="57"/>
    </location>
</feature>
<keyword evidence="3" id="KW-1185">Reference proteome</keyword>
<dbReference type="EMBL" id="JBHSEF010000029">
    <property type="protein sequence ID" value="MFC4356303.1"/>
    <property type="molecule type" value="Genomic_DNA"/>
</dbReference>
<evidence type="ECO:0000313" key="2">
    <source>
        <dbReference type="EMBL" id="MFC4356303.1"/>
    </source>
</evidence>
<sequence length="65" mass="6944">MKLSSILAAMGFLVIGCAFIFLIMSIFSDDSSAGLSIVVCVLIIFNGFIAVGISELLEKAEKTER</sequence>
<keyword evidence="1" id="KW-0812">Transmembrane</keyword>
<accession>A0ABV8UYA0</accession>
<evidence type="ECO:0000313" key="3">
    <source>
        <dbReference type="Proteomes" id="UP001595733"/>
    </source>
</evidence>
<gene>
    <name evidence="2" type="ORF">ACFO0S_14675</name>
</gene>